<keyword evidence="3 8" id="KW-0732">Signal</keyword>
<dbReference type="InterPro" id="IPR050671">
    <property type="entry name" value="CD300_family_receptors"/>
</dbReference>
<reference evidence="10" key="3">
    <citation type="submission" date="2025-09" db="UniProtKB">
        <authorList>
            <consortium name="Ensembl"/>
        </authorList>
    </citation>
    <scope>IDENTIFICATION</scope>
</reference>
<dbReference type="InterPro" id="IPR003599">
    <property type="entry name" value="Ig_sub"/>
</dbReference>
<feature type="region of interest" description="Disordered" evidence="6">
    <location>
        <begin position="331"/>
        <end position="351"/>
    </location>
</feature>
<dbReference type="Pfam" id="PF15330">
    <property type="entry name" value="SIT"/>
    <property type="match status" value="1"/>
</dbReference>
<dbReference type="Ensembl" id="ENSBGRT00000023503.1">
    <property type="protein sequence ID" value="ENSBGRP00000020316.1"/>
    <property type="gene ID" value="ENSBGRG00000012732.1"/>
</dbReference>
<dbReference type="Pfam" id="PF07686">
    <property type="entry name" value="V-set"/>
    <property type="match status" value="1"/>
</dbReference>
<dbReference type="FunFam" id="2.60.40.10:FF:000370">
    <property type="entry name" value="CMRF35-like molecule 1"/>
    <property type="match status" value="1"/>
</dbReference>
<dbReference type="CDD" id="cd05716">
    <property type="entry name" value="IgV_pIgR_like"/>
    <property type="match status" value="1"/>
</dbReference>
<sequence length="351" mass="38148">MAQPHRATWLPPALLLLWVPGCLSLSGPSSVTGIVGGSLSVKCRYQEKFRNNNKYWCKHSCLLSRNIVETTESKTEVTRGRVSIRDHPANLTFTVTLESLRKEDAGTYRCGIDTSWLEGIFRDPTFQVEVSVVPAPRPTLPTVTAKTSTVTTKVSTVSFTTLATEGTTHSASSQEEYDPTQTWSGRLSTEQEREGGTPCPTQPTLSPFRLHALLISLALLLLLLGGISLLAWRMVQRRVKAGEKPEPPQSRSQAAEQTEPCYANLELQTWPLSGKPVQPTQAEVEYSTVVSARAQLPSWGPRAAAEASPCGVWQAGRGERLNWSPCASVGRGYTENQSSVGDVSGGPVAKT</sequence>
<evidence type="ECO:0000259" key="9">
    <source>
        <dbReference type="PROSITE" id="PS50835"/>
    </source>
</evidence>
<dbReference type="InterPro" id="IPR007110">
    <property type="entry name" value="Ig-like_dom"/>
</dbReference>
<accession>A0A8B9XIU0</accession>
<feature type="transmembrane region" description="Helical" evidence="7">
    <location>
        <begin position="210"/>
        <end position="232"/>
    </location>
</feature>
<evidence type="ECO:0000256" key="4">
    <source>
        <dbReference type="ARBA" id="ARBA00023136"/>
    </source>
</evidence>
<feature type="region of interest" description="Disordered" evidence="6">
    <location>
        <begin position="164"/>
        <end position="202"/>
    </location>
</feature>
<evidence type="ECO:0000256" key="6">
    <source>
        <dbReference type="SAM" id="MobiDB-lite"/>
    </source>
</evidence>
<dbReference type="PROSITE" id="PS50835">
    <property type="entry name" value="IG_LIKE"/>
    <property type="match status" value="1"/>
</dbReference>
<evidence type="ECO:0000313" key="10">
    <source>
        <dbReference type="Ensembl" id="ENSBGRP00000020316.1"/>
    </source>
</evidence>
<evidence type="ECO:0000256" key="2">
    <source>
        <dbReference type="ARBA" id="ARBA00022692"/>
    </source>
</evidence>
<evidence type="ECO:0000256" key="5">
    <source>
        <dbReference type="ARBA" id="ARBA00023157"/>
    </source>
</evidence>
<dbReference type="PANTHER" id="PTHR11860">
    <property type="entry name" value="POLYMERIC-IMMUNOGLOBULIN RECEPTOR"/>
    <property type="match status" value="1"/>
</dbReference>
<evidence type="ECO:0000313" key="11">
    <source>
        <dbReference type="Proteomes" id="UP000694520"/>
    </source>
</evidence>
<dbReference type="InterPro" id="IPR013106">
    <property type="entry name" value="Ig_V-set"/>
</dbReference>
<feature type="chain" id="PRO_5034226064" description="Ig-like domain-containing protein" evidence="8">
    <location>
        <begin position="25"/>
        <end position="351"/>
    </location>
</feature>
<dbReference type="Gene3D" id="2.60.40.10">
    <property type="entry name" value="Immunoglobulins"/>
    <property type="match status" value="1"/>
</dbReference>
<keyword evidence="4 7" id="KW-0472">Membrane</keyword>
<comment type="subcellular location">
    <subcellularLocation>
        <location evidence="1">Membrane</location>
    </subcellularLocation>
</comment>
<dbReference type="InterPro" id="IPR036179">
    <property type="entry name" value="Ig-like_dom_sf"/>
</dbReference>
<reference evidence="10" key="2">
    <citation type="submission" date="2025-08" db="UniProtKB">
        <authorList>
            <consortium name="Ensembl"/>
        </authorList>
    </citation>
    <scope>IDENTIFICATION</scope>
</reference>
<evidence type="ECO:0000256" key="3">
    <source>
        <dbReference type="ARBA" id="ARBA00022729"/>
    </source>
</evidence>
<dbReference type="PANTHER" id="PTHR11860:SF115">
    <property type="entry name" value="IMMUNOGLOBULIN SUBTYPE DOMAIN-CONTAINING PROTEIN"/>
    <property type="match status" value="1"/>
</dbReference>
<dbReference type="Proteomes" id="UP000694520">
    <property type="component" value="Chromosome 19"/>
</dbReference>
<feature type="signal peptide" evidence="8">
    <location>
        <begin position="1"/>
        <end position="24"/>
    </location>
</feature>
<dbReference type="InterPro" id="IPR013783">
    <property type="entry name" value="Ig-like_fold"/>
</dbReference>
<evidence type="ECO:0000256" key="8">
    <source>
        <dbReference type="SAM" id="SignalP"/>
    </source>
</evidence>
<feature type="domain" description="Ig-like" evidence="9">
    <location>
        <begin position="20"/>
        <end position="110"/>
    </location>
</feature>
<organism evidence="10 11">
    <name type="scientific">Bos mutus grunniens</name>
    <name type="common">Wild yak</name>
    <name type="synonym">Bos grunniens</name>
    <dbReference type="NCBI Taxonomy" id="30521"/>
    <lineage>
        <taxon>Eukaryota</taxon>
        <taxon>Metazoa</taxon>
        <taxon>Chordata</taxon>
        <taxon>Craniata</taxon>
        <taxon>Vertebrata</taxon>
        <taxon>Euteleostomi</taxon>
        <taxon>Mammalia</taxon>
        <taxon>Eutheria</taxon>
        <taxon>Laurasiatheria</taxon>
        <taxon>Artiodactyla</taxon>
        <taxon>Ruminantia</taxon>
        <taxon>Pecora</taxon>
        <taxon>Bovidae</taxon>
        <taxon>Bovinae</taxon>
        <taxon>Bos</taxon>
    </lineage>
</organism>
<dbReference type="GO" id="GO:0005886">
    <property type="term" value="C:plasma membrane"/>
    <property type="evidence" value="ECO:0007669"/>
    <property type="project" value="TreeGrafter"/>
</dbReference>
<reference evidence="10" key="1">
    <citation type="submission" date="2019-05" db="EMBL/GenBank/DDBJ databases">
        <authorList>
            <person name="Zhang S."/>
            <person name="Liu J."/>
        </authorList>
    </citation>
    <scope>NUCLEOTIDE SEQUENCE [LARGE SCALE GENOMIC DNA]</scope>
</reference>
<feature type="compositionally biased region" description="Polar residues" evidence="6">
    <location>
        <begin position="164"/>
        <end position="188"/>
    </location>
</feature>
<dbReference type="GeneTree" id="ENSGT00940000163981"/>
<protein>
    <recommendedName>
        <fullName evidence="9">Ig-like domain-containing protein</fullName>
    </recommendedName>
</protein>
<keyword evidence="5" id="KW-1015">Disulfide bond</keyword>
<dbReference type="SMART" id="SM00409">
    <property type="entry name" value="IG"/>
    <property type="match status" value="1"/>
</dbReference>
<keyword evidence="11" id="KW-1185">Reference proteome</keyword>
<dbReference type="GO" id="GO:0004888">
    <property type="term" value="F:transmembrane signaling receptor activity"/>
    <property type="evidence" value="ECO:0007669"/>
    <property type="project" value="TreeGrafter"/>
</dbReference>
<evidence type="ECO:0000256" key="1">
    <source>
        <dbReference type="ARBA" id="ARBA00004370"/>
    </source>
</evidence>
<dbReference type="SUPFAM" id="SSF48726">
    <property type="entry name" value="Immunoglobulin"/>
    <property type="match status" value="1"/>
</dbReference>
<name>A0A8B9XIU0_BOSMU</name>
<evidence type="ECO:0000256" key="7">
    <source>
        <dbReference type="SAM" id="Phobius"/>
    </source>
</evidence>
<proteinExistence type="predicted"/>
<keyword evidence="7" id="KW-1133">Transmembrane helix</keyword>
<dbReference type="AlphaFoldDB" id="A0A8B9XIU0"/>
<keyword evidence="2 7" id="KW-0812">Transmembrane</keyword>